<dbReference type="OrthoDB" id="206201at2759"/>
<keyword evidence="2 5" id="KW-0645">Protease</keyword>
<dbReference type="InterPro" id="IPR023827">
    <property type="entry name" value="Peptidase_S8_Asp-AS"/>
</dbReference>
<evidence type="ECO:0000256" key="4">
    <source>
        <dbReference type="ARBA" id="ARBA00022825"/>
    </source>
</evidence>
<feature type="domain" description="Peptidase S8/S53" evidence="7">
    <location>
        <begin position="133"/>
        <end position="351"/>
    </location>
</feature>
<feature type="active site" description="Charge relay system" evidence="5">
    <location>
        <position position="135"/>
    </location>
</feature>
<accession>A0A9W4X7Z1</accession>
<organism evidence="8 9">
    <name type="scientific">Candida verbasci</name>
    <dbReference type="NCBI Taxonomy" id="1227364"/>
    <lineage>
        <taxon>Eukaryota</taxon>
        <taxon>Fungi</taxon>
        <taxon>Dikarya</taxon>
        <taxon>Ascomycota</taxon>
        <taxon>Saccharomycotina</taxon>
        <taxon>Pichiomycetes</taxon>
        <taxon>Debaryomycetaceae</taxon>
        <taxon>Candida/Lodderomyces clade</taxon>
        <taxon>Candida</taxon>
    </lineage>
</organism>
<keyword evidence="4 5" id="KW-0720">Serine protease</keyword>
<keyword evidence="3 5" id="KW-0378">Hydrolase</keyword>
<evidence type="ECO:0000313" key="9">
    <source>
        <dbReference type="Proteomes" id="UP001152885"/>
    </source>
</evidence>
<evidence type="ECO:0000313" key="8">
    <source>
        <dbReference type="EMBL" id="CAI5755653.1"/>
    </source>
</evidence>
<dbReference type="SUPFAM" id="SSF52743">
    <property type="entry name" value="Subtilisin-like"/>
    <property type="match status" value="1"/>
</dbReference>
<dbReference type="GO" id="GO:0006508">
    <property type="term" value="P:proteolysis"/>
    <property type="evidence" value="ECO:0007669"/>
    <property type="project" value="UniProtKB-KW"/>
</dbReference>
<dbReference type="PRINTS" id="PR00723">
    <property type="entry name" value="SUBTILISIN"/>
</dbReference>
<dbReference type="InterPro" id="IPR036852">
    <property type="entry name" value="Peptidase_S8/S53_dom_sf"/>
</dbReference>
<dbReference type="Proteomes" id="UP001152885">
    <property type="component" value="Unassembled WGS sequence"/>
</dbReference>
<evidence type="ECO:0000256" key="2">
    <source>
        <dbReference type="ARBA" id="ARBA00022670"/>
    </source>
</evidence>
<evidence type="ECO:0000259" key="7">
    <source>
        <dbReference type="Pfam" id="PF00082"/>
    </source>
</evidence>
<comment type="caution">
    <text evidence="8">The sequence shown here is derived from an EMBL/GenBank/DDBJ whole genome shotgun (WGS) entry which is preliminary data.</text>
</comment>
<dbReference type="InterPro" id="IPR050131">
    <property type="entry name" value="Peptidase_S8_subtilisin-like"/>
</dbReference>
<sequence>MFICFLIFLKLGLCVNYLVSLKPKETYDNFIAYDATYPIESQVKDLIDSKFQIGSFTGFSGNFTEKHLERFKRCPLIDEISPDIKLESYDVKYQQNAPRHLARLSRSKRMKPRKEYPYVYDDHFTGKRVNAYVIDSGIEIGHPELQGRARLGKDFTNTGIGDLNGHGTHVAGLIGSNTYGVAKNVNIIDIKALNERGVGNLSTVIKALEFVVNHRINTEKPGVVNLSLGAYRNNILNNAIEQAAKTELVFVVAAGNSNLNACLTSPSSSPYAITVGAIDDYNDSITSFSNWGECVDLFASGAFVKSIDKNSFEKVHTLSGTSMAAPIVSGLVANLLSEGIDPHFIRSELIKLSTKNKIKKTSMLLRRGTPNRIAFNGVEHKLVDEGEDSDNTNW</sequence>
<evidence type="ECO:0000256" key="6">
    <source>
        <dbReference type="RuleBase" id="RU003355"/>
    </source>
</evidence>
<dbReference type="Pfam" id="PF00082">
    <property type="entry name" value="Peptidase_S8"/>
    <property type="match status" value="1"/>
</dbReference>
<evidence type="ECO:0000256" key="5">
    <source>
        <dbReference type="PROSITE-ProRule" id="PRU01240"/>
    </source>
</evidence>
<feature type="active site" description="Charge relay system" evidence="5">
    <location>
        <position position="166"/>
    </location>
</feature>
<dbReference type="GO" id="GO:0004252">
    <property type="term" value="F:serine-type endopeptidase activity"/>
    <property type="evidence" value="ECO:0007669"/>
    <property type="project" value="UniProtKB-UniRule"/>
</dbReference>
<dbReference type="PROSITE" id="PS51892">
    <property type="entry name" value="SUBTILASE"/>
    <property type="match status" value="1"/>
</dbReference>
<dbReference type="InterPro" id="IPR023828">
    <property type="entry name" value="Peptidase_S8_Ser-AS"/>
</dbReference>
<protein>
    <recommendedName>
        <fullName evidence="7">Peptidase S8/S53 domain-containing protein</fullName>
    </recommendedName>
</protein>
<evidence type="ECO:0000256" key="3">
    <source>
        <dbReference type="ARBA" id="ARBA00022801"/>
    </source>
</evidence>
<dbReference type="PANTHER" id="PTHR43806:SF13">
    <property type="entry name" value="SUBTILASE-TYPE PROTEINASE RRT12"/>
    <property type="match status" value="1"/>
</dbReference>
<gene>
    <name evidence="8" type="ORF">CANVERA_P0169</name>
</gene>
<comment type="similarity">
    <text evidence="1 5 6">Belongs to the peptidase S8 family.</text>
</comment>
<dbReference type="EMBL" id="CANTUO010000001">
    <property type="protein sequence ID" value="CAI5755653.1"/>
    <property type="molecule type" value="Genomic_DNA"/>
</dbReference>
<dbReference type="InterPro" id="IPR015500">
    <property type="entry name" value="Peptidase_S8_subtilisin-rel"/>
</dbReference>
<dbReference type="AlphaFoldDB" id="A0A9W4X7Z1"/>
<dbReference type="PANTHER" id="PTHR43806">
    <property type="entry name" value="PEPTIDASE S8"/>
    <property type="match status" value="1"/>
</dbReference>
<dbReference type="InterPro" id="IPR034193">
    <property type="entry name" value="PCSK9_ProteinaseK-like"/>
</dbReference>
<dbReference type="PROSITE" id="PS00138">
    <property type="entry name" value="SUBTILASE_SER"/>
    <property type="match status" value="1"/>
</dbReference>
<dbReference type="CDD" id="cd04077">
    <property type="entry name" value="Peptidases_S8_PCSK9_ProteinaseK_like"/>
    <property type="match status" value="1"/>
</dbReference>
<proteinExistence type="inferred from homology"/>
<dbReference type="Gene3D" id="3.40.50.200">
    <property type="entry name" value="Peptidase S8/S53 domain"/>
    <property type="match status" value="1"/>
</dbReference>
<feature type="active site" description="Charge relay system" evidence="5">
    <location>
        <position position="322"/>
    </location>
</feature>
<dbReference type="PROSITE" id="PS00137">
    <property type="entry name" value="SUBTILASE_HIS"/>
    <property type="match status" value="1"/>
</dbReference>
<dbReference type="InterPro" id="IPR000209">
    <property type="entry name" value="Peptidase_S8/S53_dom"/>
</dbReference>
<keyword evidence="9" id="KW-1185">Reference proteome</keyword>
<reference evidence="8" key="1">
    <citation type="submission" date="2022-12" db="EMBL/GenBank/DDBJ databases">
        <authorList>
            <person name="Brejova B."/>
        </authorList>
    </citation>
    <scope>NUCLEOTIDE SEQUENCE</scope>
</reference>
<dbReference type="FunFam" id="3.40.50.200:FF:000007">
    <property type="entry name" value="Subtilisin-like serine protease"/>
    <property type="match status" value="1"/>
</dbReference>
<dbReference type="InterPro" id="IPR022398">
    <property type="entry name" value="Peptidase_S8_His-AS"/>
</dbReference>
<dbReference type="PROSITE" id="PS00136">
    <property type="entry name" value="SUBTILASE_ASP"/>
    <property type="match status" value="1"/>
</dbReference>
<evidence type="ECO:0000256" key="1">
    <source>
        <dbReference type="ARBA" id="ARBA00011073"/>
    </source>
</evidence>
<name>A0A9W4X7Z1_9ASCO</name>